<gene>
    <name evidence="4" type="ORF">CYJ76_03025</name>
</gene>
<comment type="similarity">
    <text evidence="2 3">Belongs to the YajQ family.</text>
</comment>
<comment type="function">
    <text evidence="3">Nucleotide-binding protein.</text>
</comment>
<dbReference type="Pfam" id="PF04461">
    <property type="entry name" value="YajQ"/>
    <property type="match status" value="1"/>
</dbReference>
<keyword evidence="5" id="KW-1185">Reference proteome</keyword>
<proteinExistence type="inferred from homology"/>
<dbReference type="CDD" id="cd11740">
    <property type="entry name" value="YajQ_like"/>
    <property type="match status" value="1"/>
</dbReference>
<dbReference type="OrthoDB" id="9801447at2"/>
<dbReference type="AlphaFoldDB" id="A0A2I1PCD5"/>
<sequence>MASESSFDVVSKVDRQEVDNAVNQAAKEIGTRYDFRNVGAEVVLKGDALTLRANTAERCLAVLDVLQTKLVKRGVSLKSVDFGDDAEPKPSGKEYRLEGVLKEGLSQEVAKKISKQIRDEFGKSVKAVIQGDEVRVSSKSRDDLQAVQRALKANDDIDAALTFTNYR</sequence>
<dbReference type="InterPro" id="IPR035570">
    <property type="entry name" value="UPF0234_N"/>
</dbReference>
<comment type="caution">
    <text evidence="4">The sequence shown here is derived from an EMBL/GenBank/DDBJ whole genome shotgun (WGS) entry which is preliminary data.</text>
</comment>
<dbReference type="PANTHER" id="PTHR30476">
    <property type="entry name" value="UPF0234 PROTEIN YAJQ"/>
    <property type="match status" value="1"/>
</dbReference>
<evidence type="ECO:0000313" key="4">
    <source>
        <dbReference type="EMBL" id="PKZ42286.1"/>
    </source>
</evidence>
<evidence type="ECO:0000256" key="2">
    <source>
        <dbReference type="ARBA" id="ARBA00093450"/>
    </source>
</evidence>
<evidence type="ECO:0000313" key="5">
    <source>
        <dbReference type="Proteomes" id="UP000234206"/>
    </source>
</evidence>
<dbReference type="InterPro" id="IPR007551">
    <property type="entry name" value="YajQ/Smlt4090-like"/>
</dbReference>
<dbReference type="RefSeq" id="WP_070706020.1">
    <property type="nucleotide sequence ID" value="NZ_JBHLVH010000027.1"/>
</dbReference>
<protein>
    <recommendedName>
        <fullName evidence="3">Nucleotide-binding protein CYJ76_03025</fullName>
    </recommendedName>
</protein>
<dbReference type="EMBL" id="PKIZ01000004">
    <property type="protein sequence ID" value="PKZ42286.1"/>
    <property type="molecule type" value="Genomic_DNA"/>
</dbReference>
<dbReference type="HAMAP" id="MF_00632">
    <property type="entry name" value="UPF0234"/>
    <property type="match status" value="1"/>
</dbReference>
<keyword evidence="1 3" id="KW-0547">Nucleotide-binding</keyword>
<reference evidence="4 5" key="1">
    <citation type="submission" date="2017-12" db="EMBL/GenBank/DDBJ databases">
        <title>Phylogenetic diversity of female urinary microbiome.</title>
        <authorList>
            <person name="Thomas-White K."/>
            <person name="Wolfe A.J."/>
        </authorList>
    </citation>
    <scope>NUCLEOTIDE SEQUENCE [LARGE SCALE GENOMIC DNA]</scope>
    <source>
        <strain evidence="4 5">UMB1298</strain>
    </source>
</reference>
<evidence type="ECO:0000256" key="3">
    <source>
        <dbReference type="HAMAP-Rule" id="MF_00632"/>
    </source>
</evidence>
<name>A0A2I1PCD5_9MICO</name>
<dbReference type="NCBIfam" id="NF003819">
    <property type="entry name" value="PRK05412.1"/>
    <property type="match status" value="1"/>
</dbReference>
<dbReference type="Proteomes" id="UP000234206">
    <property type="component" value="Unassembled WGS sequence"/>
</dbReference>
<organism evidence="4 5">
    <name type="scientific">Kytococcus schroeteri</name>
    <dbReference type="NCBI Taxonomy" id="138300"/>
    <lineage>
        <taxon>Bacteria</taxon>
        <taxon>Bacillati</taxon>
        <taxon>Actinomycetota</taxon>
        <taxon>Actinomycetes</taxon>
        <taxon>Micrococcales</taxon>
        <taxon>Kytococcaceae</taxon>
        <taxon>Kytococcus</taxon>
    </lineage>
</organism>
<dbReference type="GO" id="GO:0000166">
    <property type="term" value="F:nucleotide binding"/>
    <property type="evidence" value="ECO:0007669"/>
    <property type="project" value="UniProtKB-UniRule"/>
</dbReference>
<dbReference type="Gene3D" id="3.30.70.860">
    <property type="match status" value="1"/>
</dbReference>
<dbReference type="PANTHER" id="PTHR30476:SF0">
    <property type="entry name" value="UPF0234 PROTEIN YAJQ"/>
    <property type="match status" value="1"/>
</dbReference>
<evidence type="ECO:0000256" key="1">
    <source>
        <dbReference type="ARBA" id="ARBA00022741"/>
    </source>
</evidence>
<dbReference type="InterPro" id="IPR036183">
    <property type="entry name" value="YajQ-like_sf"/>
</dbReference>
<accession>A0A2I1PCD5</accession>
<dbReference type="Gene3D" id="3.30.70.990">
    <property type="entry name" value="YajQ-like, domain 2"/>
    <property type="match status" value="1"/>
</dbReference>
<dbReference type="SUPFAM" id="SSF89963">
    <property type="entry name" value="YajQ-like"/>
    <property type="match status" value="2"/>
</dbReference>
<dbReference type="InterPro" id="IPR035571">
    <property type="entry name" value="UPF0234-like_C"/>
</dbReference>
<dbReference type="GO" id="GO:0005829">
    <property type="term" value="C:cytosol"/>
    <property type="evidence" value="ECO:0007669"/>
    <property type="project" value="TreeGrafter"/>
</dbReference>